<dbReference type="PROSITE" id="PS50110">
    <property type="entry name" value="RESPONSE_REGULATORY"/>
    <property type="match status" value="1"/>
</dbReference>
<dbReference type="InterPro" id="IPR011006">
    <property type="entry name" value="CheY-like_superfamily"/>
</dbReference>
<dbReference type="InterPro" id="IPR016032">
    <property type="entry name" value="Sig_transdc_resp-reg_C-effctor"/>
</dbReference>
<evidence type="ECO:0000313" key="7">
    <source>
        <dbReference type="Proteomes" id="UP000254326"/>
    </source>
</evidence>
<name>A0A370U857_9GAMM</name>
<protein>
    <submittedName>
        <fullName evidence="6">DNA-binding response regulator</fullName>
    </submittedName>
</protein>
<proteinExistence type="predicted"/>
<evidence type="ECO:0000256" key="1">
    <source>
        <dbReference type="ARBA" id="ARBA00022553"/>
    </source>
</evidence>
<dbReference type="InterPro" id="IPR036388">
    <property type="entry name" value="WH-like_DNA-bd_sf"/>
</dbReference>
<dbReference type="SUPFAM" id="SSF46894">
    <property type="entry name" value="C-terminal effector domain of the bipartite response regulators"/>
    <property type="match status" value="1"/>
</dbReference>
<evidence type="ECO:0000259" key="4">
    <source>
        <dbReference type="PROSITE" id="PS50043"/>
    </source>
</evidence>
<evidence type="ECO:0000313" key="6">
    <source>
        <dbReference type="EMBL" id="RDL43957.1"/>
    </source>
</evidence>
<dbReference type="Gene3D" id="3.40.50.2300">
    <property type="match status" value="1"/>
</dbReference>
<dbReference type="PANTHER" id="PTHR45566">
    <property type="entry name" value="HTH-TYPE TRANSCRIPTIONAL REGULATOR YHJB-RELATED"/>
    <property type="match status" value="1"/>
</dbReference>
<feature type="modified residue" description="4-aspartylphosphate" evidence="3">
    <location>
        <position position="55"/>
    </location>
</feature>
<dbReference type="InterPro" id="IPR058245">
    <property type="entry name" value="NreC/VraR/RcsB-like_REC"/>
</dbReference>
<keyword evidence="1 3" id="KW-0597">Phosphoprotein</keyword>
<dbReference type="GO" id="GO:0006355">
    <property type="term" value="P:regulation of DNA-templated transcription"/>
    <property type="evidence" value="ECO:0007669"/>
    <property type="project" value="InterPro"/>
</dbReference>
<feature type="domain" description="Response regulatory" evidence="5">
    <location>
        <begin position="3"/>
        <end position="120"/>
    </location>
</feature>
<gene>
    <name evidence="6" type="ORF">DN730_12315</name>
</gene>
<accession>A0A370U857</accession>
<dbReference type="Pfam" id="PF00072">
    <property type="entry name" value="Response_reg"/>
    <property type="match status" value="1"/>
</dbReference>
<dbReference type="GO" id="GO:0003677">
    <property type="term" value="F:DNA binding"/>
    <property type="evidence" value="ECO:0007669"/>
    <property type="project" value="UniProtKB-KW"/>
</dbReference>
<evidence type="ECO:0000256" key="2">
    <source>
        <dbReference type="ARBA" id="ARBA00023125"/>
    </source>
</evidence>
<evidence type="ECO:0000259" key="5">
    <source>
        <dbReference type="PROSITE" id="PS50110"/>
    </source>
</evidence>
<reference evidence="6 7" key="1">
    <citation type="submission" date="2018-06" db="EMBL/GenBank/DDBJ databases">
        <title>Marinomonas sp. YLB-05 draft genome sequence.</title>
        <authorList>
            <person name="Yu L."/>
            <person name="Tang X."/>
        </authorList>
    </citation>
    <scope>NUCLEOTIDE SEQUENCE [LARGE SCALE GENOMIC DNA]</scope>
    <source>
        <strain evidence="6 7">YLB-05</strain>
    </source>
</reference>
<comment type="caution">
    <text evidence="6">The sequence shown here is derived from an EMBL/GenBank/DDBJ whole genome shotgun (WGS) entry which is preliminary data.</text>
</comment>
<sequence>MISLLIADDHPLFRSALTGALRDQIGEVEIQESHDLESTLGKLKSNPDVDLLLLDLNMPGAGDLYGLIRIRSDFPDVPIAVISGNSEAKVVANVIEAGALGFIPKTCEPSVYAQAISVILEGDVWLPDGMLELLESIPAPNLDMPRRVAELTPQQYKVLCYLHEGLLNKQIAFELNISEATVKAHITAIFRKLHINNRTQAVLIVSDLNLQLN</sequence>
<dbReference type="OrthoDB" id="9814495at2"/>
<dbReference type="EMBL" id="QKRA01000005">
    <property type="protein sequence ID" value="RDL43957.1"/>
    <property type="molecule type" value="Genomic_DNA"/>
</dbReference>
<feature type="domain" description="HTH luxR-type" evidence="4">
    <location>
        <begin position="144"/>
        <end position="209"/>
    </location>
</feature>
<dbReference type="SUPFAM" id="SSF52172">
    <property type="entry name" value="CheY-like"/>
    <property type="match status" value="1"/>
</dbReference>
<organism evidence="6 7">
    <name type="scientific">Marinomonas piezotolerans</name>
    <dbReference type="NCBI Taxonomy" id="2213058"/>
    <lineage>
        <taxon>Bacteria</taxon>
        <taxon>Pseudomonadati</taxon>
        <taxon>Pseudomonadota</taxon>
        <taxon>Gammaproteobacteria</taxon>
        <taxon>Oceanospirillales</taxon>
        <taxon>Oceanospirillaceae</taxon>
        <taxon>Marinomonas</taxon>
    </lineage>
</organism>
<dbReference type="CDD" id="cd17535">
    <property type="entry name" value="REC_NarL-like"/>
    <property type="match status" value="1"/>
</dbReference>
<dbReference type="PANTHER" id="PTHR45566:SF1">
    <property type="entry name" value="HTH-TYPE TRANSCRIPTIONAL REGULATOR YHJB-RELATED"/>
    <property type="match status" value="1"/>
</dbReference>
<dbReference type="Pfam" id="PF00196">
    <property type="entry name" value="GerE"/>
    <property type="match status" value="1"/>
</dbReference>
<dbReference type="CDD" id="cd06170">
    <property type="entry name" value="LuxR_C_like"/>
    <property type="match status" value="1"/>
</dbReference>
<dbReference type="Proteomes" id="UP000254326">
    <property type="component" value="Unassembled WGS sequence"/>
</dbReference>
<dbReference type="InterPro" id="IPR000792">
    <property type="entry name" value="Tscrpt_reg_LuxR_C"/>
</dbReference>
<dbReference type="RefSeq" id="WP_115468442.1">
    <property type="nucleotide sequence ID" value="NZ_QKRA01000005.1"/>
</dbReference>
<dbReference type="PROSITE" id="PS50043">
    <property type="entry name" value="HTH_LUXR_2"/>
    <property type="match status" value="1"/>
</dbReference>
<dbReference type="PROSITE" id="PS00622">
    <property type="entry name" value="HTH_LUXR_1"/>
    <property type="match status" value="1"/>
</dbReference>
<dbReference type="PRINTS" id="PR00038">
    <property type="entry name" value="HTHLUXR"/>
</dbReference>
<dbReference type="AlphaFoldDB" id="A0A370U857"/>
<evidence type="ECO:0000256" key="3">
    <source>
        <dbReference type="PROSITE-ProRule" id="PRU00169"/>
    </source>
</evidence>
<dbReference type="SMART" id="SM00448">
    <property type="entry name" value="REC"/>
    <property type="match status" value="1"/>
</dbReference>
<dbReference type="InterPro" id="IPR051015">
    <property type="entry name" value="EvgA-like"/>
</dbReference>
<keyword evidence="7" id="KW-1185">Reference proteome</keyword>
<keyword evidence="2 6" id="KW-0238">DNA-binding</keyword>
<dbReference type="SMART" id="SM00421">
    <property type="entry name" value="HTH_LUXR"/>
    <property type="match status" value="1"/>
</dbReference>
<dbReference type="Gene3D" id="1.10.10.10">
    <property type="entry name" value="Winged helix-like DNA-binding domain superfamily/Winged helix DNA-binding domain"/>
    <property type="match status" value="1"/>
</dbReference>
<dbReference type="InterPro" id="IPR001789">
    <property type="entry name" value="Sig_transdc_resp-reg_receiver"/>
</dbReference>
<dbReference type="GO" id="GO:0000160">
    <property type="term" value="P:phosphorelay signal transduction system"/>
    <property type="evidence" value="ECO:0007669"/>
    <property type="project" value="InterPro"/>
</dbReference>